<dbReference type="InterPro" id="IPR020959">
    <property type="entry name" value="ArabinofuranosylTrfase_AftA_C"/>
</dbReference>
<dbReference type="RefSeq" id="WP_092529925.1">
    <property type="nucleotide sequence ID" value="NZ_FOWW01000003.1"/>
</dbReference>
<keyword evidence="9 13" id="KW-1133">Transmembrane helix</keyword>
<evidence type="ECO:0000256" key="5">
    <source>
        <dbReference type="ARBA" id="ARBA00020482"/>
    </source>
</evidence>
<dbReference type="AlphaFoldDB" id="A0A1I5STU4"/>
<comment type="similarity">
    <text evidence="3">Belongs to the glycosyltransferase 85 family.</text>
</comment>
<evidence type="ECO:0000256" key="4">
    <source>
        <dbReference type="ARBA" id="ARBA00012037"/>
    </source>
</evidence>
<evidence type="ECO:0000256" key="3">
    <source>
        <dbReference type="ARBA" id="ARBA00009655"/>
    </source>
</evidence>
<dbReference type="Pfam" id="PF12249">
    <property type="entry name" value="AftA_C"/>
    <property type="match status" value="1"/>
</dbReference>
<proteinExistence type="inferred from homology"/>
<feature type="domain" description="Arabinofuranosyltransferase AftA C-terminal" evidence="14">
    <location>
        <begin position="479"/>
        <end position="647"/>
    </location>
</feature>
<dbReference type="GO" id="GO:0044038">
    <property type="term" value="P:cell wall macromolecule biosynthetic process"/>
    <property type="evidence" value="ECO:0007669"/>
    <property type="project" value="InterPro"/>
</dbReference>
<evidence type="ECO:0000256" key="2">
    <source>
        <dbReference type="ARBA" id="ARBA00004776"/>
    </source>
</evidence>
<dbReference type="EC" id="2.4.2.46" evidence="4"/>
<comment type="pathway">
    <text evidence="2">Cell wall biogenesis; cell wall polysaccharide biosynthesis.</text>
</comment>
<evidence type="ECO:0000256" key="9">
    <source>
        <dbReference type="ARBA" id="ARBA00022989"/>
    </source>
</evidence>
<comment type="subcellular location">
    <subcellularLocation>
        <location evidence="1">Cell membrane</location>
        <topology evidence="1">Multi-pass membrane protein</topology>
    </subcellularLocation>
</comment>
<feature type="transmembrane region" description="Helical" evidence="13">
    <location>
        <begin position="224"/>
        <end position="240"/>
    </location>
</feature>
<evidence type="ECO:0000259" key="15">
    <source>
        <dbReference type="Pfam" id="PF12250"/>
    </source>
</evidence>
<evidence type="ECO:0000256" key="7">
    <source>
        <dbReference type="ARBA" id="ARBA00022679"/>
    </source>
</evidence>
<dbReference type="OrthoDB" id="4775300at2"/>
<sequence>MDTTSTRPKAARQAMPGDWARPRAAVVAGELAVAVTVAAAASLAVQFVVNRMTIPRPSNVPLAVTALGSTVLLAAAVGAIAVRRWPRWATPLSWAGLAALGTLPLAVSLHGTRFYLNGLSGDQFFRTQYLARLTDSAALADGNYAHLPPFYPAGWFWVGGRFADLFGLAGWAAYKPFALLTMAVAPVVAFVLWSALTGRATALLLATLTCLAGLRVAAYEPYSWILAASIPPIAALAWRAMRRAADGRGRDWRLTVAIGLFFGASGAVYTLLFGFLGLVLVTFGLAAVVAAGRAGWGRRAARVLVELLLTGLIALPVMLLVWTPFLLRVLRDAALSDTGATRFLPEIGAKLPMPMFETGTGAVSGLLCLIGVGWIVSAWARDPLARALGGLVLLCYAWFLLSFLALGARSTLLPFRLEPVLLAALYCAGGLGVLALLRLAARWWPVAAAHRAGVAVVAVLAMVQLVQTYEEAEREAVSSHIFDVAFTTYDDTGHRADGQGSPEDPGAWHGALIDTIGELTGRPPAESVVLTPHATLLALRPYWGFQTTVNAYANPLADFAGRNARIVEWARARDAEELTRLLDASPYRAPDVFVLRRDHNGLRTVVSRDTFPLEPNERKEDVVFAPEAFAGPGFERRDVGPFAVIVRRQTP</sequence>
<dbReference type="EMBL" id="FOWW01000003">
    <property type="protein sequence ID" value="SFP74098.1"/>
    <property type="molecule type" value="Genomic_DNA"/>
</dbReference>
<accession>A0A1I5STU4</accession>
<comment type="catalytic activity">
    <reaction evidence="12">
        <text>Adds an alpha-D-arabinofuranosyl group from trans,octacis-decaprenylphospho-beta-D-arabinofuranose at the 5-O-position of the eighth, tenth and twelfth galactofuranose unit of the galactofuranan chain of [beta-D-galactofuranosyl-(1-&gt;5)-beta-D-galactofuranosyl-(1-&gt;6)]14-beta-D-galactofuranosyl-(1-&gt;5)-beta-D-galactofuranosyl-(1-&gt;4)-alpha-L-rhamnopyranosyl-(1-&gt;3)-N-acetyl-alpha-D-glucosaminyl-diphospho-trans,octacis-decaprenol.</text>
        <dbReference type="EC" id="2.4.2.46"/>
    </reaction>
</comment>
<dbReference type="GO" id="GO:0016757">
    <property type="term" value="F:glycosyltransferase activity"/>
    <property type="evidence" value="ECO:0007669"/>
    <property type="project" value="InterPro"/>
</dbReference>
<feature type="transmembrane region" description="Helical" evidence="13">
    <location>
        <begin position="252"/>
        <end position="269"/>
    </location>
</feature>
<evidence type="ECO:0000256" key="11">
    <source>
        <dbReference type="ARBA" id="ARBA00033184"/>
    </source>
</evidence>
<evidence type="ECO:0000313" key="16">
    <source>
        <dbReference type="EMBL" id="SFP74098.1"/>
    </source>
</evidence>
<feature type="transmembrane region" description="Helical" evidence="13">
    <location>
        <begin position="387"/>
        <end position="408"/>
    </location>
</feature>
<reference evidence="17" key="1">
    <citation type="submission" date="2016-10" db="EMBL/GenBank/DDBJ databases">
        <authorList>
            <person name="Varghese N."/>
            <person name="Submissions S."/>
        </authorList>
    </citation>
    <scope>NUCLEOTIDE SEQUENCE [LARGE SCALE GENOMIC DNA]</scope>
    <source>
        <strain evidence="17">CGMCC 4.5579</strain>
    </source>
</reference>
<feature type="transmembrane region" description="Helical" evidence="13">
    <location>
        <begin position="361"/>
        <end position="380"/>
    </location>
</feature>
<dbReference type="GO" id="GO:0045227">
    <property type="term" value="P:capsule polysaccharide biosynthetic process"/>
    <property type="evidence" value="ECO:0007669"/>
    <property type="project" value="UniProtKB-UniPathway"/>
</dbReference>
<feature type="transmembrane region" description="Helical" evidence="13">
    <location>
        <begin position="94"/>
        <end position="116"/>
    </location>
</feature>
<gene>
    <name evidence="16" type="ORF">SAMN05421810_103268</name>
</gene>
<evidence type="ECO:0000256" key="10">
    <source>
        <dbReference type="ARBA" id="ARBA00023136"/>
    </source>
</evidence>
<dbReference type="UniPathway" id="UPA00963"/>
<keyword evidence="7 16" id="KW-0808">Transferase</keyword>
<evidence type="ECO:0000256" key="1">
    <source>
        <dbReference type="ARBA" id="ARBA00004651"/>
    </source>
</evidence>
<keyword evidence="8 13" id="KW-0812">Transmembrane</keyword>
<keyword evidence="17" id="KW-1185">Reference proteome</keyword>
<feature type="transmembrane region" description="Helical" evidence="13">
    <location>
        <begin position="24"/>
        <end position="48"/>
    </location>
</feature>
<feature type="transmembrane region" description="Helical" evidence="13">
    <location>
        <begin position="200"/>
        <end position="218"/>
    </location>
</feature>
<dbReference type="STRING" id="587909.SAMN05421810_103268"/>
<evidence type="ECO:0000256" key="12">
    <source>
        <dbReference type="ARBA" id="ARBA00034030"/>
    </source>
</evidence>
<protein>
    <recommendedName>
        <fullName evidence="5">Galactan 5-O-arabinofuranosyltransferase</fullName>
        <ecNumber evidence="4">2.4.2.46</ecNumber>
    </recommendedName>
    <alternativeName>
        <fullName evidence="11">Arabinofuranosyltransferase AftA</fullName>
    </alternativeName>
</protein>
<feature type="transmembrane region" description="Helical" evidence="13">
    <location>
        <begin position="303"/>
        <end position="322"/>
    </location>
</feature>
<dbReference type="InterPro" id="IPR020963">
    <property type="entry name" value="ArabinofuranosylTrfase_AftA_N"/>
</dbReference>
<feature type="transmembrane region" description="Helical" evidence="13">
    <location>
        <begin position="275"/>
        <end position="296"/>
    </location>
</feature>
<feature type="domain" description="Arabinofuranosyltransferase AftA N-terminal" evidence="15">
    <location>
        <begin position="31"/>
        <end position="466"/>
    </location>
</feature>
<feature type="transmembrane region" description="Helical" evidence="13">
    <location>
        <begin position="420"/>
        <end position="440"/>
    </location>
</feature>
<evidence type="ECO:0000256" key="13">
    <source>
        <dbReference type="SAM" id="Phobius"/>
    </source>
</evidence>
<feature type="transmembrane region" description="Helical" evidence="13">
    <location>
        <begin position="173"/>
        <end position="193"/>
    </location>
</feature>
<organism evidence="16 17">
    <name type="scientific">Amycolatopsis arida</name>
    <dbReference type="NCBI Taxonomy" id="587909"/>
    <lineage>
        <taxon>Bacteria</taxon>
        <taxon>Bacillati</taxon>
        <taxon>Actinomycetota</taxon>
        <taxon>Actinomycetes</taxon>
        <taxon>Pseudonocardiales</taxon>
        <taxon>Pseudonocardiaceae</taxon>
        <taxon>Amycolatopsis</taxon>
    </lineage>
</organism>
<name>A0A1I5STU4_9PSEU</name>
<evidence type="ECO:0000259" key="14">
    <source>
        <dbReference type="Pfam" id="PF12249"/>
    </source>
</evidence>
<evidence type="ECO:0000256" key="6">
    <source>
        <dbReference type="ARBA" id="ARBA00022475"/>
    </source>
</evidence>
<dbReference type="Pfam" id="PF12250">
    <property type="entry name" value="AftA_N"/>
    <property type="match status" value="1"/>
</dbReference>
<keyword evidence="10 13" id="KW-0472">Membrane</keyword>
<keyword evidence="6" id="KW-1003">Cell membrane</keyword>
<evidence type="ECO:0000256" key="8">
    <source>
        <dbReference type="ARBA" id="ARBA00022692"/>
    </source>
</evidence>
<dbReference type="Proteomes" id="UP000198727">
    <property type="component" value="Unassembled WGS sequence"/>
</dbReference>
<feature type="transmembrane region" description="Helical" evidence="13">
    <location>
        <begin position="60"/>
        <end position="82"/>
    </location>
</feature>
<evidence type="ECO:0000313" key="17">
    <source>
        <dbReference type="Proteomes" id="UP000198727"/>
    </source>
</evidence>
<dbReference type="GO" id="GO:0005886">
    <property type="term" value="C:plasma membrane"/>
    <property type="evidence" value="ECO:0007669"/>
    <property type="project" value="UniProtKB-SubCell"/>
</dbReference>